<keyword evidence="3" id="KW-0418">Kinase</keyword>
<feature type="transmembrane region" description="Helical" evidence="1">
    <location>
        <begin position="147"/>
        <end position="164"/>
    </location>
</feature>
<dbReference type="Proteomes" id="UP000005038">
    <property type="component" value="Unassembled WGS sequence"/>
</dbReference>
<evidence type="ECO:0000259" key="2">
    <source>
        <dbReference type="Pfam" id="PF02518"/>
    </source>
</evidence>
<evidence type="ECO:0000313" key="4">
    <source>
        <dbReference type="Proteomes" id="UP000005038"/>
    </source>
</evidence>
<evidence type="ECO:0000256" key="1">
    <source>
        <dbReference type="SAM" id="Phobius"/>
    </source>
</evidence>
<keyword evidence="4" id="KW-1185">Reference proteome</keyword>
<feature type="transmembrane region" description="Helical" evidence="1">
    <location>
        <begin position="176"/>
        <end position="196"/>
    </location>
</feature>
<comment type="caution">
    <text evidence="3">The sequence shown here is derived from an EMBL/GenBank/DDBJ whole genome shotgun (WGS) entry which is preliminary data.</text>
</comment>
<dbReference type="InterPro" id="IPR003594">
    <property type="entry name" value="HATPase_dom"/>
</dbReference>
<keyword evidence="3" id="KW-0808">Transferase</keyword>
<proteinExistence type="predicted"/>
<feature type="transmembrane region" description="Helical" evidence="1">
    <location>
        <begin position="94"/>
        <end position="115"/>
    </location>
</feature>
<dbReference type="Pfam" id="PF02518">
    <property type="entry name" value="HATPase_c"/>
    <property type="match status" value="1"/>
</dbReference>
<protein>
    <submittedName>
        <fullName evidence="3">Two-component histidine kinase</fullName>
    </submittedName>
</protein>
<keyword evidence="1" id="KW-0812">Transmembrane</keyword>
<dbReference type="AlphaFoldDB" id="H5TKI5"/>
<reference evidence="3" key="1">
    <citation type="submission" date="2012-02" db="EMBL/GenBank/DDBJ databases">
        <title>Whole genome shotgun sequence of Gordonia otitidis NBRC 100426.</title>
        <authorList>
            <person name="Yoshida I."/>
            <person name="Hosoyama A."/>
            <person name="Tsuchikane K."/>
            <person name="Katsumata H."/>
            <person name="Yamazaki S."/>
            <person name="Fujita N."/>
        </authorList>
    </citation>
    <scope>NUCLEOTIDE SEQUENCE [LARGE SCALE GENOMIC DNA]</scope>
    <source>
        <strain evidence="3">NBRC 100426</strain>
    </source>
</reference>
<sequence>MATDSAAPSTVSATAPTLRPDDASRDALAGRRILRQFTLFASAGYLLYCLLAVGPITAATKVVSPWWTVLAVVLTFGTGVAMGPLTWRADSRRLQIITGVNAVGYLIAVGLWWFAWNGGHIYTVQGFWMAAFPGLAAITAALAFRPMWAYAVLVVAVTSSVLIDRTVRRAEVVEPFAAQTVWAIAFSMVFVVAAIMGRRTARVLDDSRAEAYATTAAAAAARARSAERHRFDALTHDSVMSTLLLAARRGTSPELVQDARNALSAIDRAGTDVIDDELGATDALSRIRAAIALVAPQQIVTVDHVDPSARYPGAVVTAIAGASAEAVRNAVRHAGRYADISVHVSTSTDTLHVDIADTGAGFDPTSVPASRLGISVSIVGRMSKLAGGSAIIESHRGSGTTVRLSWTHS</sequence>
<dbReference type="InterPro" id="IPR036890">
    <property type="entry name" value="HATPase_C_sf"/>
</dbReference>
<organism evidence="3 4">
    <name type="scientific">Gordonia otitidis (strain DSM 44809 / CCUG 52243 / JCM 12355 / NBRC 100426 / IFM 10032)</name>
    <dbReference type="NCBI Taxonomy" id="1108044"/>
    <lineage>
        <taxon>Bacteria</taxon>
        <taxon>Bacillati</taxon>
        <taxon>Actinomycetota</taxon>
        <taxon>Actinomycetes</taxon>
        <taxon>Mycobacteriales</taxon>
        <taxon>Gordoniaceae</taxon>
        <taxon>Gordonia</taxon>
    </lineage>
</organism>
<keyword evidence="1" id="KW-0472">Membrane</keyword>
<dbReference type="GO" id="GO:0016301">
    <property type="term" value="F:kinase activity"/>
    <property type="evidence" value="ECO:0007669"/>
    <property type="project" value="UniProtKB-KW"/>
</dbReference>
<feature type="transmembrane region" description="Helical" evidence="1">
    <location>
        <begin position="66"/>
        <end position="87"/>
    </location>
</feature>
<dbReference type="EMBL" id="BAFB01000090">
    <property type="protein sequence ID" value="GAB33993.1"/>
    <property type="molecule type" value="Genomic_DNA"/>
</dbReference>
<name>H5TKI5_GORO1</name>
<evidence type="ECO:0000313" key="3">
    <source>
        <dbReference type="EMBL" id="GAB33993.1"/>
    </source>
</evidence>
<dbReference type="STRING" id="1108044.GOOTI_090_00230"/>
<dbReference type="RefSeq" id="WP_007238234.1">
    <property type="nucleotide sequence ID" value="NZ_BAFB01000090.1"/>
</dbReference>
<feature type="transmembrane region" description="Helical" evidence="1">
    <location>
        <begin position="37"/>
        <end position="60"/>
    </location>
</feature>
<gene>
    <name evidence="3" type="ORF">GOOTI_090_00230</name>
</gene>
<feature type="domain" description="Histidine kinase/HSP90-like ATPase" evidence="2">
    <location>
        <begin position="324"/>
        <end position="405"/>
    </location>
</feature>
<keyword evidence="1" id="KW-1133">Transmembrane helix</keyword>
<dbReference type="SUPFAM" id="SSF55874">
    <property type="entry name" value="ATPase domain of HSP90 chaperone/DNA topoisomerase II/histidine kinase"/>
    <property type="match status" value="1"/>
</dbReference>
<dbReference type="OrthoDB" id="144293at2"/>
<dbReference type="Gene3D" id="3.30.565.10">
    <property type="entry name" value="Histidine kinase-like ATPase, C-terminal domain"/>
    <property type="match status" value="1"/>
</dbReference>
<accession>H5TKI5</accession>